<comment type="caution">
    <text evidence="2">The sequence shown here is derived from an EMBL/GenBank/DDBJ whole genome shotgun (WGS) entry which is preliminary data.</text>
</comment>
<name>A0A3D3G0F6_ACIRA</name>
<keyword evidence="1" id="KW-0472">Membrane</keyword>
<evidence type="ECO:0000313" key="2">
    <source>
        <dbReference type="EMBL" id="HCM31057.1"/>
    </source>
</evidence>
<keyword evidence="1" id="KW-0812">Transmembrane</keyword>
<dbReference type="InterPro" id="IPR025238">
    <property type="entry name" value="DUF4184"/>
</dbReference>
<reference evidence="2 3" key="1">
    <citation type="journal article" date="2018" name="Nat. Biotechnol.">
        <title>A standardized bacterial taxonomy based on genome phylogeny substantially revises the tree of life.</title>
        <authorList>
            <person name="Parks D.H."/>
            <person name="Chuvochina M."/>
            <person name="Waite D.W."/>
            <person name="Rinke C."/>
            <person name="Skarshewski A."/>
            <person name="Chaumeil P.A."/>
            <person name="Hugenholtz P."/>
        </authorList>
    </citation>
    <scope>NUCLEOTIDE SEQUENCE [LARGE SCALE GENOMIC DNA]</scope>
    <source>
        <strain evidence="2">UBA10045</strain>
    </source>
</reference>
<gene>
    <name evidence="2" type="ORF">DIC32_05155</name>
</gene>
<organism evidence="2 3">
    <name type="scientific">Acinetobacter radioresistens</name>
    <dbReference type="NCBI Taxonomy" id="40216"/>
    <lineage>
        <taxon>Bacteria</taxon>
        <taxon>Pseudomonadati</taxon>
        <taxon>Pseudomonadota</taxon>
        <taxon>Gammaproteobacteria</taxon>
        <taxon>Moraxellales</taxon>
        <taxon>Moraxellaceae</taxon>
        <taxon>Acinetobacter</taxon>
    </lineage>
</organism>
<keyword evidence="1" id="KW-1133">Transmembrane helix</keyword>
<feature type="transmembrane region" description="Helical" evidence="1">
    <location>
        <begin position="54"/>
        <end position="72"/>
    </location>
</feature>
<protein>
    <submittedName>
        <fullName evidence="2">DUF4184 domain-containing protein</fullName>
    </submittedName>
</protein>
<evidence type="ECO:0000313" key="3">
    <source>
        <dbReference type="Proteomes" id="UP000262257"/>
    </source>
</evidence>
<accession>A0A3D3G0F6</accession>
<dbReference type="EMBL" id="DPXL01000065">
    <property type="protein sequence ID" value="HCM31057.1"/>
    <property type="molecule type" value="Genomic_DNA"/>
</dbReference>
<dbReference type="Pfam" id="PF13803">
    <property type="entry name" value="DUF4184"/>
    <property type="match status" value="1"/>
</dbReference>
<sequence length="254" mass="29043">MPFTLSHAVLAPPLAKLSGNRLPLAALAIGCMVPDLIRLFVADAAGYTHQWASILHPNLWIGLAFTLVWYLIYRPALYRFLGIHKPLNIHTPLQALIFLVSCSIAILLGTATHILWDGLTHADYRTFAFYNFLSQDITLFGNTYPVHLVLQIGTSILALPVLFWFSWRYYLHYRQHLKVSSKIKNYFWILFGLAFLAGAWSVYDYLSYFKPELISSELYFFTGKSINEFSQASLAIFSLGCILFLILDRQHLMD</sequence>
<dbReference type="AlphaFoldDB" id="A0A3D3G0F6"/>
<feature type="transmembrane region" description="Helical" evidence="1">
    <location>
        <begin position="186"/>
        <end position="209"/>
    </location>
</feature>
<feature type="transmembrane region" description="Helical" evidence="1">
    <location>
        <begin position="93"/>
        <end position="116"/>
    </location>
</feature>
<evidence type="ECO:0000256" key="1">
    <source>
        <dbReference type="SAM" id="Phobius"/>
    </source>
</evidence>
<dbReference type="Proteomes" id="UP000262257">
    <property type="component" value="Unassembled WGS sequence"/>
</dbReference>
<feature type="transmembrane region" description="Helical" evidence="1">
    <location>
        <begin position="229"/>
        <end position="247"/>
    </location>
</feature>
<feature type="transmembrane region" description="Helical" evidence="1">
    <location>
        <begin position="144"/>
        <end position="165"/>
    </location>
</feature>
<proteinExistence type="predicted"/>